<proteinExistence type="inferred from homology"/>
<evidence type="ECO:0000256" key="4">
    <source>
        <dbReference type="ARBA" id="ARBA00023163"/>
    </source>
</evidence>
<comment type="similarity">
    <text evidence="1">Belongs to the LysR transcriptional regulatory family.</text>
</comment>
<evidence type="ECO:0000256" key="5">
    <source>
        <dbReference type="SAM" id="MobiDB-lite"/>
    </source>
</evidence>
<evidence type="ECO:0000313" key="7">
    <source>
        <dbReference type="EMBL" id="QSQ25107.1"/>
    </source>
</evidence>
<dbReference type="SUPFAM" id="SSF53850">
    <property type="entry name" value="Periplasmic binding protein-like II"/>
    <property type="match status" value="1"/>
</dbReference>
<accession>A0ABX7P3V5</accession>
<dbReference type="EMBL" id="CP071090">
    <property type="protein sequence ID" value="QSQ25107.1"/>
    <property type="molecule type" value="Genomic_DNA"/>
</dbReference>
<evidence type="ECO:0000256" key="2">
    <source>
        <dbReference type="ARBA" id="ARBA00023015"/>
    </source>
</evidence>
<dbReference type="InterPro" id="IPR005119">
    <property type="entry name" value="LysR_subst-bd"/>
</dbReference>
<feature type="region of interest" description="Disordered" evidence="5">
    <location>
        <begin position="1"/>
        <end position="23"/>
    </location>
</feature>
<name>A0ABX7P3V5_9BACT</name>
<keyword evidence="3" id="KW-0238">DNA-binding</keyword>
<keyword evidence="2" id="KW-0805">Transcription regulation</keyword>
<organism evidence="7 8">
    <name type="scientific">Pyxidicoccus parkwayensis</name>
    <dbReference type="NCBI Taxonomy" id="2813578"/>
    <lineage>
        <taxon>Bacteria</taxon>
        <taxon>Pseudomonadati</taxon>
        <taxon>Myxococcota</taxon>
        <taxon>Myxococcia</taxon>
        <taxon>Myxococcales</taxon>
        <taxon>Cystobacterineae</taxon>
        <taxon>Myxococcaceae</taxon>
        <taxon>Pyxidicoccus</taxon>
    </lineage>
</organism>
<dbReference type="RefSeq" id="WP_206726664.1">
    <property type="nucleotide sequence ID" value="NZ_CP071090.1"/>
</dbReference>
<keyword evidence="4" id="KW-0804">Transcription</keyword>
<dbReference type="InterPro" id="IPR036388">
    <property type="entry name" value="WH-like_DNA-bd_sf"/>
</dbReference>
<evidence type="ECO:0000259" key="6">
    <source>
        <dbReference type="PROSITE" id="PS50931"/>
    </source>
</evidence>
<dbReference type="InterPro" id="IPR036390">
    <property type="entry name" value="WH_DNA-bd_sf"/>
</dbReference>
<dbReference type="PROSITE" id="PS50931">
    <property type="entry name" value="HTH_LYSR"/>
    <property type="match status" value="1"/>
</dbReference>
<dbReference type="PANTHER" id="PTHR30118">
    <property type="entry name" value="HTH-TYPE TRANSCRIPTIONAL REGULATOR LEUO-RELATED"/>
    <property type="match status" value="1"/>
</dbReference>
<keyword evidence="8" id="KW-1185">Reference proteome</keyword>
<dbReference type="CDD" id="cd08417">
    <property type="entry name" value="PBP2_Nitroaromatics_like"/>
    <property type="match status" value="1"/>
</dbReference>
<protein>
    <submittedName>
        <fullName evidence="7">LysR family transcriptional regulator</fullName>
    </submittedName>
</protein>
<dbReference type="SUPFAM" id="SSF46785">
    <property type="entry name" value="Winged helix' DNA-binding domain"/>
    <property type="match status" value="1"/>
</dbReference>
<dbReference type="Pfam" id="PF03466">
    <property type="entry name" value="LysR_substrate"/>
    <property type="match status" value="1"/>
</dbReference>
<dbReference type="PANTHER" id="PTHR30118:SF15">
    <property type="entry name" value="TRANSCRIPTIONAL REGULATORY PROTEIN"/>
    <property type="match status" value="1"/>
</dbReference>
<gene>
    <name evidence="7" type="ORF">JY651_09330</name>
</gene>
<evidence type="ECO:0000256" key="3">
    <source>
        <dbReference type="ARBA" id="ARBA00023125"/>
    </source>
</evidence>
<dbReference type="InterPro" id="IPR000847">
    <property type="entry name" value="LysR_HTH_N"/>
</dbReference>
<dbReference type="InterPro" id="IPR037402">
    <property type="entry name" value="YidZ_PBP2"/>
</dbReference>
<dbReference type="PRINTS" id="PR00039">
    <property type="entry name" value="HTHLYSR"/>
</dbReference>
<dbReference type="Proteomes" id="UP000662747">
    <property type="component" value="Chromosome"/>
</dbReference>
<feature type="domain" description="HTH lysR-type" evidence="6">
    <location>
        <begin position="27"/>
        <end position="84"/>
    </location>
</feature>
<dbReference type="Gene3D" id="3.40.190.10">
    <property type="entry name" value="Periplasmic binding protein-like II"/>
    <property type="match status" value="2"/>
</dbReference>
<reference evidence="7 8" key="1">
    <citation type="submission" date="2021-02" db="EMBL/GenBank/DDBJ databases">
        <title>De Novo genome assembly of isolated myxobacteria.</title>
        <authorList>
            <person name="Stevens D.C."/>
        </authorList>
    </citation>
    <scope>NUCLEOTIDE SEQUENCE [LARGE SCALE GENOMIC DNA]</scope>
    <source>
        <strain evidence="8">SCPEA02</strain>
    </source>
</reference>
<dbReference type="Gene3D" id="1.10.10.10">
    <property type="entry name" value="Winged helix-like DNA-binding domain superfamily/Winged helix DNA-binding domain"/>
    <property type="match status" value="1"/>
</dbReference>
<dbReference type="Pfam" id="PF00126">
    <property type="entry name" value="HTH_1"/>
    <property type="match status" value="1"/>
</dbReference>
<dbReference type="InterPro" id="IPR050389">
    <property type="entry name" value="LysR-type_TF"/>
</dbReference>
<sequence>MSPVHDRRARAPAPTPPEPAPASLSGINLNLVVALDALLSEANVTRAATKVGVTQSAMSHSLRQLRELLGDALLIRGRGGMVRTPRAEQLAAPLHRGLLELQRALRNEPVFEPATARRRFTLATGDYFAATLLPELLVVLSAEAPHVDLVVKHLVPDQATPLMESGDVDLCVAAFPDSSLSLRQQKLYREDFVCVVREGHPAIRKGLDLETYLRLPHVLISPRGEGAGAVDTALAAMGRSRRIALRLPYFLTAPLAVVHSDHILTAPRRLVESFSGKGAWPLRVLPPPLALRSFDVVQVWHERFDGDPAHRWLRSAVARAAGVTGALPSRASRRVRRTQPS</sequence>
<evidence type="ECO:0000313" key="8">
    <source>
        <dbReference type="Proteomes" id="UP000662747"/>
    </source>
</evidence>
<evidence type="ECO:0000256" key="1">
    <source>
        <dbReference type="ARBA" id="ARBA00009437"/>
    </source>
</evidence>